<dbReference type="AlphaFoldDB" id="D3Q1G4"/>
<dbReference type="HOGENOM" id="CLU_050555_1_0_11"/>
<dbReference type="EMBL" id="CP001778">
    <property type="protein sequence ID" value="ADD45744.1"/>
    <property type="molecule type" value="Genomic_DNA"/>
</dbReference>
<dbReference type="PANTHER" id="PTHR12598:SF0">
    <property type="entry name" value="COPPER HOMEOSTASIS PROTEIN CUTC HOMOLOG"/>
    <property type="match status" value="1"/>
</dbReference>
<comment type="similarity">
    <text evidence="1">Belongs to the CutC family.</text>
</comment>
<dbReference type="SUPFAM" id="SSF110395">
    <property type="entry name" value="CutC-like"/>
    <property type="match status" value="1"/>
</dbReference>
<evidence type="ECO:0000313" key="3">
    <source>
        <dbReference type="EMBL" id="ADD45744.1"/>
    </source>
</evidence>
<dbReference type="Proteomes" id="UP000000844">
    <property type="component" value="Chromosome"/>
</dbReference>
<dbReference type="InterPro" id="IPR005627">
    <property type="entry name" value="CutC-like"/>
</dbReference>
<dbReference type="eggNOG" id="COG3142">
    <property type="taxonomic scope" value="Bacteria"/>
</dbReference>
<evidence type="ECO:0000313" key="4">
    <source>
        <dbReference type="Proteomes" id="UP000000844"/>
    </source>
</evidence>
<dbReference type="Pfam" id="PF03932">
    <property type="entry name" value="CutC"/>
    <property type="match status" value="1"/>
</dbReference>
<proteinExistence type="inferred from homology"/>
<evidence type="ECO:0000256" key="2">
    <source>
        <dbReference type="ARBA" id="ARBA00019014"/>
    </source>
</evidence>
<keyword evidence="4" id="KW-1185">Reference proteome</keyword>
<dbReference type="KEGG" id="sna:Snas_6120"/>
<organism evidence="3 4">
    <name type="scientific">Stackebrandtia nassauensis (strain DSM 44728 / CIP 108903 / NRRL B-16338 / NBRC 102104 / LLR-40K-21)</name>
    <dbReference type="NCBI Taxonomy" id="446470"/>
    <lineage>
        <taxon>Bacteria</taxon>
        <taxon>Bacillati</taxon>
        <taxon>Actinomycetota</taxon>
        <taxon>Actinomycetes</taxon>
        <taxon>Glycomycetales</taxon>
        <taxon>Glycomycetaceae</taxon>
        <taxon>Stackebrandtia</taxon>
    </lineage>
</organism>
<dbReference type="OrthoDB" id="9815677at2"/>
<name>D3Q1G4_STANL</name>
<accession>D3Q1G4</accession>
<sequence>MPTPLLEVIALDAADARAAAAGGADRLELVTNMAADGLTPSLRTVAAIRAVCDIQLRVMLRLREDFAPTDLDELARLATKLAEAGADGFVLGFLGADGTIDLDSTRQLARAVGLPWTCHRVVDHTRDHAEAMAAVRSLPGLDQVLTAGHPDGVSSGMDNLRAAVSLVPVMAGGGLRPSQVPILRDCGVNAFHIGSAARPNWASPVSARQVAKWRELVNDCDTTVTS</sequence>
<evidence type="ECO:0000256" key="1">
    <source>
        <dbReference type="ARBA" id="ARBA00007768"/>
    </source>
</evidence>
<dbReference type="GO" id="GO:0005507">
    <property type="term" value="F:copper ion binding"/>
    <property type="evidence" value="ECO:0007669"/>
    <property type="project" value="TreeGrafter"/>
</dbReference>
<dbReference type="Gene3D" id="3.20.20.380">
    <property type="entry name" value="Copper homeostasis (CutC) domain"/>
    <property type="match status" value="1"/>
</dbReference>
<protein>
    <recommendedName>
        <fullName evidence="2">Copper homeostasis protein cutC homolog</fullName>
    </recommendedName>
</protein>
<dbReference type="RefSeq" id="WP_013021315.1">
    <property type="nucleotide sequence ID" value="NC_013947.1"/>
</dbReference>
<dbReference type="PANTHER" id="PTHR12598">
    <property type="entry name" value="COPPER HOMEOSTASIS PROTEIN CUTC"/>
    <property type="match status" value="1"/>
</dbReference>
<reference evidence="3 4" key="1">
    <citation type="journal article" date="2009" name="Stand. Genomic Sci.">
        <title>Complete genome sequence of Stackebrandtia nassauensis type strain (LLR-40K-21).</title>
        <authorList>
            <person name="Munk C."/>
            <person name="Lapidus A."/>
            <person name="Copeland A."/>
            <person name="Jando M."/>
            <person name="Mayilraj S."/>
            <person name="Glavina Del Rio T."/>
            <person name="Nolan M."/>
            <person name="Chen F."/>
            <person name="Lucas S."/>
            <person name="Tice H."/>
            <person name="Cheng J.F."/>
            <person name="Han C."/>
            <person name="Detter J.C."/>
            <person name="Bruce D."/>
            <person name="Goodwin L."/>
            <person name="Chain P."/>
            <person name="Pitluck S."/>
            <person name="Goker M."/>
            <person name="Ovchinikova G."/>
            <person name="Pati A."/>
            <person name="Ivanova N."/>
            <person name="Mavromatis K."/>
            <person name="Chen A."/>
            <person name="Palaniappan K."/>
            <person name="Land M."/>
            <person name="Hauser L."/>
            <person name="Chang Y.J."/>
            <person name="Jeffries C.D."/>
            <person name="Bristow J."/>
            <person name="Eisen J.A."/>
            <person name="Markowitz V."/>
            <person name="Hugenholtz P."/>
            <person name="Kyrpides N.C."/>
            <person name="Klenk H.P."/>
        </authorList>
    </citation>
    <scope>NUCLEOTIDE SEQUENCE [LARGE SCALE GENOMIC DNA]</scope>
    <source>
        <strain evidence="4">DSM 44728 / CIP 108903 / NRRL B-16338 / NBRC 102104 / LLR-40K-21</strain>
    </source>
</reference>
<dbReference type="InterPro" id="IPR036822">
    <property type="entry name" value="CutC-like_dom_sf"/>
</dbReference>
<gene>
    <name evidence="3" type="ordered locus">Snas_6120</name>
</gene>
<dbReference type="STRING" id="446470.Snas_6120"/>